<evidence type="ECO:0000256" key="2">
    <source>
        <dbReference type="ARBA" id="ARBA00022840"/>
    </source>
</evidence>
<sequence length="410" mass="47911">MDQIKWNINFPFVLFSFCVTVLVCVAVAWSYHYFRIDQWKQRVHRQEIARMLLQNGWYESEAVQSQDSFFKDLPGGSKSKEKITYFPKVYYTLDNGIIRINVRITMGKYQDQLLHLEKKLETGLFCELIVKELKESYVEYELLYDTIGSRISIEEMEISNGCLKLMDNVYWEYDTLPHMLIAGATGGGKTYFLLCIIWMLLHTNAVLTILDPKNADLADLETVLPDVHHRKEEMISCIEHFCDEMLERNEAMKRMPGYKTGENYAYLGLEPHFLVFDEYVAFMNLLGNKASMPVMEKLNQIAMLGRQSGYFIILACQRPDAKYLQDGMRDQFNFRVALGRMSELGYSMMFGEQDKDFFFKRTKGRGYVDAGNGVISEFYTPLVPKGYDFLREIGKLQRQRVGQHKERIEE</sequence>
<gene>
    <name evidence="6" type="ORF">AR1Y2_1456</name>
</gene>
<evidence type="ECO:0000256" key="4">
    <source>
        <dbReference type="SAM" id="Phobius"/>
    </source>
</evidence>
<dbReference type="KEGG" id="arf:AR1Y2_1456"/>
<feature type="binding site" evidence="3">
    <location>
        <begin position="183"/>
        <end position="190"/>
    </location>
    <ligand>
        <name>ATP</name>
        <dbReference type="ChEBI" id="CHEBI:30616"/>
    </ligand>
</feature>
<dbReference type="InterPro" id="IPR002543">
    <property type="entry name" value="FtsK_dom"/>
</dbReference>
<reference evidence="6 7" key="1">
    <citation type="submission" date="2019-05" db="EMBL/GenBank/DDBJ databases">
        <title>Complete genome sequencing of Anaerostipes rhamnosivorans.</title>
        <authorList>
            <person name="Bui T.P.N."/>
            <person name="de Vos W.M."/>
        </authorList>
    </citation>
    <scope>NUCLEOTIDE SEQUENCE [LARGE SCALE GENOMIC DNA]</scope>
    <source>
        <strain evidence="6 7">1y2</strain>
    </source>
</reference>
<accession>A0A4V1EG56</accession>
<dbReference type="PROSITE" id="PS50901">
    <property type="entry name" value="FTSK"/>
    <property type="match status" value="1"/>
</dbReference>
<keyword evidence="7" id="KW-1185">Reference proteome</keyword>
<keyword evidence="2 3" id="KW-0067">ATP-binding</keyword>
<dbReference type="Pfam" id="PF01580">
    <property type="entry name" value="FtsK_SpoIIIE"/>
    <property type="match status" value="1"/>
</dbReference>
<evidence type="ECO:0000313" key="6">
    <source>
        <dbReference type="EMBL" id="QCP34910.1"/>
    </source>
</evidence>
<keyword evidence="4" id="KW-0812">Transmembrane</keyword>
<evidence type="ECO:0000313" key="7">
    <source>
        <dbReference type="Proteomes" id="UP000298653"/>
    </source>
</evidence>
<dbReference type="InterPro" id="IPR027417">
    <property type="entry name" value="P-loop_NTPase"/>
</dbReference>
<feature type="transmembrane region" description="Helical" evidence="4">
    <location>
        <begin position="12"/>
        <end position="34"/>
    </location>
</feature>
<dbReference type="PANTHER" id="PTHR22683:SF47">
    <property type="entry name" value="FTSK DOMAIN-CONTAINING PROTEIN YDCQ"/>
    <property type="match status" value="1"/>
</dbReference>
<keyword evidence="1 3" id="KW-0547">Nucleotide-binding</keyword>
<dbReference type="SUPFAM" id="SSF52540">
    <property type="entry name" value="P-loop containing nucleoside triphosphate hydrolases"/>
    <property type="match status" value="1"/>
</dbReference>
<dbReference type="Gene3D" id="3.40.50.300">
    <property type="entry name" value="P-loop containing nucleotide triphosphate hydrolases"/>
    <property type="match status" value="1"/>
</dbReference>
<organism evidence="6 7">
    <name type="scientific">Anaerostipes rhamnosivorans</name>
    <dbReference type="NCBI Taxonomy" id="1229621"/>
    <lineage>
        <taxon>Bacteria</taxon>
        <taxon>Bacillati</taxon>
        <taxon>Bacillota</taxon>
        <taxon>Clostridia</taxon>
        <taxon>Lachnospirales</taxon>
        <taxon>Lachnospiraceae</taxon>
        <taxon>Anaerostipes</taxon>
    </lineage>
</organism>
<name>A0A4V1EG56_9FIRM</name>
<protein>
    <recommendedName>
        <fullName evidence="5">FtsK domain-containing protein</fullName>
    </recommendedName>
</protein>
<dbReference type="PANTHER" id="PTHR22683">
    <property type="entry name" value="SPORULATION PROTEIN RELATED"/>
    <property type="match status" value="1"/>
</dbReference>
<dbReference type="GO" id="GO:0003677">
    <property type="term" value="F:DNA binding"/>
    <property type="evidence" value="ECO:0007669"/>
    <property type="project" value="InterPro"/>
</dbReference>
<keyword evidence="4" id="KW-0472">Membrane</keyword>
<keyword evidence="4" id="KW-1133">Transmembrane helix</keyword>
<evidence type="ECO:0000256" key="3">
    <source>
        <dbReference type="PROSITE-ProRule" id="PRU00289"/>
    </source>
</evidence>
<evidence type="ECO:0000256" key="1">
    <source>
        <dbReference type="ARBA" id="ARBA00022741"/>
    </source>
</evidence>
<proteinExistence type="predicted"/>
<evidence type="ECO:0000259" key="5">
    <source>
        <dbReference type="PROSITE" id="PS50901"/>
    </source>
</evidence>
<feature type="transmembrane region" description="Helical" evidence="4">
    <location>
        <begin position="191"/>
        <end position="210"/>
    </location>
</feature>
<dbReference type="GO" id="GO:0005524">
    <property type="term" value="F:ATP binding"/>
    <property type="evidence" value="ECO:0007669"/>
    <property type="project" value="UniProtKB-UniRule"/>
</dbReference>
<feature type="domain" description="FtsK" evidence="5">
    <location>
        <begin position="166"/>
        <end position="347"/>
    </location>
</feature>
<dbReference type="AlphaFoldDB" id="A0A4V1EG56"/>
<dbReference type="EMBL" id="CP040058">
    <property type="protein sequence ID" value="QCP34910.1"/>
    <property type="molecule type" value="Genomic_DNA"/>
</dbReference>
<dbReference type="InterPro" id="IPR050206">
    <property type="entry name" value="FtsK/SpoIIIE/SftA"/>
</dbReference>
<dbReference type="Proteomes" id="UP000298653">
    <property type="component" value="Chromosome"/>
</dbReference>